<dbReference type="Proteomes" id="UP001519288">
    <property type="component" value="Unassembled WGS sequence"/>
</dbReference>
<dbReference type="Gene3D" id="3.40.50.1820">
    <property type="entry name" value="alpha/beta hydrolase"/>
    <property type="match status" value="1"/>
</dbReference>
<proteinExistence type="inferred from homology"/>
<feature type="domain" description="Thioesterase" evidence="2">
    <location>
        <begin position="2"/>
        <end position="224"/>
    </location>
</feature>
<protein>
    <submittedName>
        <fullName evidence="3">Surfactin synthase thioesterase subunit</fullName>
    </submittedName>
</protein>
<reference evidence="3 4" key="1">
    <citation type="submission" date="2021-03" db="EMBL/GenBank/DDBJ databases">
        <title>Genomic Encyclopedia of Type Strains, Phase IV (KMG-IV): sequencing the most valuable type-strain genomes for metagenomic binning, comparative biology and taxonomic classification.</title>
        <authorList>
            <person name="Goeker M."/>
        </authorList>
    </citation>
    <scope>NUCLEOTIDE SEQUENCE [LARGE SCALE GENOMIC DNA]</scope>
    <source>
        <strain evidence="3 4">DSM 26806</strain>
    </source>
</reference>
<evidence type="ECO:0000313" key="4">
    <source>
        <dbReference type="Proteomes" id="UP001519288"/>
    </source>
</evidence>
<name>A0ABS4JD10_9BACL</name>
<dbReference type="Pfam" id="PF00975">
    <property type="entry name" value="Thioesterase"/>
    <property type="match status" value="1"/>
</dbReference>
<dbReference type="InterPro" id="IPR012223">
    <property type="entry name" value="TEII"/>
</dbReference>
<dbReference type="InterPro" id="IPR029058">
    <property type="entry name" value="AB_hydrolase_fold"/>
</dbReference>
<evidence type="ECO:0000259" key="2">
    <source>
        <dbReference type="Pfam" id="PF00975"/>
    </source>
</evidence>
<dbReference type="EMBL" id="JAGGLD010000001">
    <property type="protein sequence ID" value="MBP1998991.1"/>
    <property type="molecule type" value="Genomic_DNA"/>
</dbReference>
<accession>A0ABS4JD10</accession>
<evidence type="ECO:0000256" key="1">
    <source>
        <dbReference type="ARBA" id="ARBA00007169"/>
    </source>
</evidence>
<dbReference type="PANTHER" id="PTHR11487">
    <property type="entry name" value="THIOESTERASE"/>
    <property type="match status" value="1"/>
</dbReference>
<dbReference type="SUPFAM" id="SSF53474">
    <property type="entry name" value="alpha/beta-Hydrolases"/>
    <property type="match status" value="1"/>
</dbReference>
<organism evidence="3 4">
    <name type="scientific">Paenibacillus shirakamiensis</name>
    <dbReference type="NCBI Taxonomy" id="1265935"/>
    <lineage>
        <taxon>Bacteria</taxon>
        <taxon>Bacillati</taxon>
        <taxon>Bacillota</taxon>
        <taxon>Bacilli</taxon>
        <taxon>Bacillales</taxon>
        <taxon>Paenibacillaceae</taxon>
        <taxon>Paenibacillus</taxon>
    </lineage>
</organism>
<evidence type="ECO:0000313" key="3">
    <source>
        <dbReference type="EMBL" id="MBP1998991.1"/>
    </source>
</evidence>
<gene>
    <name evidence="3" type="ORF">J2Z69_000010</name>
</gene>
<comment type="similarity">
    <text evidence="1">Belongs to the thioesterase family.</text>
</comment>
<dbReference type="RefSeq" id="WP_209858099.1">
    <property type="nucleotide sequence ID" value="NZ_JAGGLD010000001.1"/>
</dbReference>
<keyword evidence="4" id="KW-1185">Reference proteome</keyword>
<comment type="caution">
    <text evidence="3">The sequence shown here is derived from an EMBL/GenBank/DDBJ whole genome shotgun (WGS) entry which is preliminary data.</text>
</comment>
<dbReference type="InterPro" id="IPR001031">
    <property type="entry name" value="Thioesterase"/>
</dbReference>
<sequence>MRLVVLPHAGGNANFYRDLVHYLSSEIECIIIQYPGRQERLLEDMVNTIDDYADRVTQVLSVMDGDKPTVLFGHSMGALIAYNMLNRHGHKLTSILSLIVSCHTPSTKKASREFNMDEDNSIIEYLKSIGGLDDIIFENKMMLDLIIPAVRNDLYAVRNFSLTKAYKVAVPIYGIQASEDYGVKRSDMQKWSLLTEKEFELVEFPGNHFYMLDQWGKLADYLQRICNSMEH</sequence>
<dbReference type="PANTHER" id="PTHR11487:SF0">
    <property type="entry name" value="S-ACYL FATTY ACID SYNTHASE THIOESTERASE, MEDIUM CHAIN"/>
    <property type="match status" value="1"/>
</dbReference>